<feature type="region of interest" description="Disordered" evidence="5">
    <location>
        <begin position="52"/>
        <end position="84"/>
    </location>
</feature>
<keyword evidence="2 6" id="KW-0812">Transmembrane</keyword>
<reference evidence="7 8" key="1">
    <citation type="journal article" date="2018" name="Sci. Data">
        <title>The draft genome sequence of cork oak.</title>
        <authorList>
            <person name="Ramos A.M."/>
            <person name="Usie A."/>
            <person name="Barbosa P."/>
            <person name="Barros P.M."/>
            <person name="Capote T."/>
            <person name="Chaves I."/>
            <person name="Simoes F."/>
            <person name="Abreu I."/>
            <person name="Carrasquinho I."/>
            <person name="Faro C."/>
            <person name="Guimaraes J.B."/>
            <person name="Mendonca D."/>
            <person name="Nobrega F."/>
            <person name="Rodrigues L."/>
            <person name="Saibo N.J.M."/>
            <person name="Varela M.C."/>
            <person name="Egas C."/>
            <person name="Matos J."/>
            <person name="Miguel C.M."/>
            <person name="Oliveira M.M."/>
            <person name="Ricardo C.P."/>
            <person name="Goncalves S."/>
        </authorList>
    </citation>
    <scope>NUCLEOTIDE SEQUENCE [LARGE SCALE GENOMIC DNA]</scope>
    <source>
        <strain evidence="8">cv. HL8</strain>
    </source>
</reference>
<dbReference type="PANTHER" id="PTHR14154">
    <property type="entry name" value="UPF0041 BRAIN PROTEIN 44-RELATED"/>
    <property type="match status" value="1"/>
</dbReference>
<feature type="compositionally biased region" description="Pro residues" evidence="5">
    <location>
        <begin position="69"/>
        <end position="81"/>
    </location>
</feature>
<accession>A0AAW0I4T0</accession>
<proteinExistence type="predicted"/>
<feature type="transmembrane region" description="Helical" evidence="6">
    <location>
        <begin position="134"/>
        <end position="153"/>
    </location>
</feature>
<evidence type="ECO:0000256" key="5">
    <source>
        <dbReference type="SAM" id="MobiDB-lite"/>
    </source>
</evidence>
<dbReference type="GO" id="GO:0016020">
    <property type="term" value="C:membrane"/>
    <property type="evidence" value="ECO:0007669"/>
    <property type="project" value="UniProtKB-SubCell"/>
</dbReference>
<evidence type="ECO:0000256" key="6">
    <source>
        <dbReference type="SAM" id="Phobius"/>
    </source>
</evidence>
<feature type="non-terminal residue" evidence="7">
    <location>
        <position position="1"/>
    </location>
</feature>
<evidence type="ECO:0000313" key="7">
    <source>
        <dbReference type="EMBL" id="KAK7809540.1"/>
    </source>
</evidence>
<evidence type="ECO:0000313" key="8">
    <source>
        <dbReference type="Proteomes" id="UP000237347"/>
    </source>
</evidence>
<dbReference type="Proteomes" id="UP000237347">
    <property type="component" value="Unassembled WGS sequence"/>
</dbReference>
<comment type="caution">
    <text evidence="7">The sequence shown here is derived from an EMBL/GenBank/DDBJ whole genome shotgun (WGS) entry which is preliminary data.</text>
</comment>
<evidence type="ECO:0000256" key="2">
    <source>
        <dbReference type="ARBA" id="ARBA00022692"/>
    </source>
</evidence>
<dbReference type="GO" id="GO:0009507">
    <property type="term" value="C:chloroplast"/>
    <property type="evidence" value="ECO:0007669"/>
    <property type="project" value="UniProtKB-SubCell"/>
</dbReference>
<evidence type="ECO:0000256" key="3">
    <source>
        <dbReference type="ARBA" id="ARBA00022989"/>
    </source>
</evidence>
<gene>
    <name evidence="7" type="primary">ELI_2</name>
    <name evidence="7" type="ORF">CFP56_018393</name>
</gene>
<keyword evidence="3 6" id="KW-1133">Transmembrane helix</keyword>
<name>A0AAW0I4T0_QUESU</name>
<evidence type="ECO:0000256" key="1">
    <source>
        <dbReference type="ARBA" id="ARBA00004141"/>
    </source>
</evidence>
<sequence length="197" mass="21404">MAVSSAMQSILARPPLNLVVSNRSTNRVNQFLIPTSYVPHLPRYASSMQVRCMAEEDQQEQPKPVTTSPSPPQPQQTPRPAPKVNTKFSNLLAFSGPALERINGKLAMIGFVSVMAMELSNGQDVFAHISNGGIPWFLGISIVLTLASLIPLFKGISVESKSDGFMTSYAEMWNGRFAMLGLVALAFTEYVEGGTLI</sequence>
<organism evidence="7 8">
    <name type="scientific">Quercus suber</name>
    <name type="common">Cork oak</name>
    <dbReference type="NCBI Taxonomy" id="58331"/>
    <lineage>
        <taxon>Eukaryota</taxon>
        <taxon>Viridiplantae</taxon>
        <taxon>Streptophyta</taxon>
        <taxon>Embryophyta</taxon>
        <taxon>Tracheophyta</taxon>
        <taxon>Spermatophyta</taxon>
        <taxon>Magnoliopsida</taxon>
        <taxon>eudicotyledons</taxon>
        <taxon>Gunneridae</taxon>
        <taxon>Pentapetalae</taxon>
        <taxon>rosids</taxon>
        <taxon>fabids</taxon>
        <taxon>Fagales</taxon>
        <taxon>Fagaceae</taxon>
        <taxon>Quercus</taxon>
    </lineage>
</organism>
<protein>
    <submittedName>
        <fullName evidence="7">Early light-induced protein</fullName>
    </submittedName>
</protein>
<dbReference type="EMBL" id="PKMF04002338">
    <property type="protein sequence ID" value="KAK7809540.1"/>
    <property type="molecule type" value="Genomic_DNA"/>
</dbReference>
<dbReference type="SUPFAM" id="SSF103511">
    <property type="entry name" value="Chlorophyll a-b binding protein"/>
    <property type="match status" value="1"/>
</dbReference>
<dbReference type="AlphaFoldDB" id="A0AAW0I4T0"/>
<keyword evidence="4 6" id="KW-0472">Membrane</keyword>
<evidence type="ECO:0000256" key="4">
    <source>
        <dbReference type="ARBA" id="ARBA00023136"/>
    </source>
</evidence>
<comment type="subcellular location">
    <subcellularLocation>
        <location evidence="1">Membrane</location>
        <topology evidence="1">Multi-pass membrane protein</topology>
    </subcellularLocation>
</comment>
<keyword evidence="8" id="KW-1185">Reference proteome</keyword>